<sequence length="58" mass="6789">TPKPEGVKLGLKNSETRRSEVGFEELRNPKEWSWESNIEEIEENIEETENEAIDDENN</sequence>
<protein>
    <submittedName>
        <fullName evidence="2">10230_t:CDS:1</fullName>
    </submittedName>
</protein>
<keyword evidence="3" id="KW-1185">Reference proteome</keyword>
<feature type="coiled-coil region" evidence="1">
    <location>
        <begin position="31"/>
        <end position="58"/>
    </location>
</feature>
<dbReference type="AlphaFoldDB" id="A0A9N9K0M5"/>
<evidence type="ECO:0000313" key="3">
    <source>
        <dbReference type="Proteomes" id="UP000789405"/>
    </source>
</evidence>
<feature type="non-terminal residue" evidence="2">
    <location>
        <position position="58"/>
    </location>
</feature>
<reference evidence="2" key="1">
    <citation type="submission" date="2021-06" db="EMBL/GenBank/DDBJ databases">
        <authorList>
            <person name="Kallberg Y."/>
            <person name="Tangrot J."/>
            <person name="Rosling A."/>
        </authorList>
    </citation>
    <scope>NUCLEOTIDE SEQUENCE</scope>
    <source>
        <strain evidence="2">MA453B</strain>
    </source>
</reference>
<name>A0A9N9K0M5_9GLOM</name>
<organism evidence="2 3">
    <name type="scientific">Dentiscutata erythropus</name>
    <dbReference type="NCBI Taxonomy" id="1348616"/>
    <lineage>
        <taxon>Eukaryota</taxon>
        <taxon>Fungi</taxon>
        <taxon>Fungi incertae sedis</taxon>
        <taxon>Mucoromycota</taxon>
        <taxon>Glomeromycotina</taxon>
        <taxon>Glomeromycetes</taxon>
        <taxon>Diversisporales</taxon>
        <taxon>Gigasporaceae</taxon>
        <taxon>Dentiscutata</taxon>
    </lineage>
</organism>
<dbReference type="Proteomes" id="UP000789405">
    <property type="component" value="Unassembled WGS sequence"/>
</dbReference>
<dbReference type="EMBL" id="CAJVPY010037596">
    <property type="protein sequence ID" value="CAG8803115.1"/>
    <property type="molecule type" value="Genomic_DNA"/>
</dbReference>
<keyword evidence="1" id="KW-0175">Coiled coil</keyword>
<evidence type="ECO:0000256" key="1">
    <source>
        <dbReference type="SAM" id="Coils"/>
    </source>
</evidence>
<comment type="caution">
    <text evidence="2">The sequence shown here is derived from an EMBL/GenBank/DDBJ whole genome shotgun (WGS) entry which is preliminary data.</text>
</comment>
<proteinExistence type="predicted"/>
<evidence type="ECO:0000313" key="2">
    <source>
        <dbReference type="EMBL" id="CAG8803115.1"/>
    </source>
</evidence>
<accession>A0A9N9K0M5</accession>
<gene>
    <name evidence="2" type="ORF">DERYTH_LOCUS23827</name>
</gene>